<organism evidence="1 2">
    <name type="scientific">Acrobeloides nanus</name>
    <dbReference type="NCBI Taxonomy" id="290746"/>
    <lineage>
        <taxon>Eukaryota</taxon>
        <taxon>Metazoa</taxon>
        <taxon>Ecdysozoa</taxon>
        <taxon>Nematoda</taxon>
        <taxon>Chromadorea</taxon>
        <taxon>Rhabditida</taxon>
        <taxon>Tylenchina</taxon>
        <taxon>Cephalobomorpha</taxon>
        <taxon>Cephaloboidea</taxon>
        <taxon>Cephalobidae</taxon>
        <taxon>Acrobeloides</taxon>
    </lineage>
</organism>
<evidence type="ECO:0000313" key="1">
    <source>
        <dbReference type="Proteomes" id="UP000887540"/>
    </source>
</evidence>
<sequence>MNDETEENTEKKPRLTRSSLGKISYDDVLRDLYEVPPVELIIIDLLPVPDIKKLRHYPPGSEIPVSPER</sequence>
<keyword evidence="1" id="KW-1185">Reference proteome</keyword>
<reference evidence="2" key="1">
    <citation type="submission" date="2022-11" db="UniProtKB">
        <authorList>
            <consortium name="WormBaseParasite"/>
        </authorList>
    </citation>
    <scope>IDENTIFICATION</scope>
</reference>
<dbReference type="Proteomes" id="UP000887540">
    <property type="component" value="Unplaced"/>
</dbReference>
<name>A0A914CZ74_9BILA</name>
<evidence type="ECO:0000313" key="2">
    <source>
        <dbReference type="WBParaSite" id="ACRNAN_scaffold1665.g11343.t1"/>
    </source>
</evidence>
<protein>
    <submittedName>
        <fullName evidence="2">Transformer</fullName>
    </submittedName>
</protein>
<proteinExistence type="predicted"/>
<dbReference type="WBParaSite" id="ACRNAN_scaffold1665.g11343.t1">
    <property type="protein sequence ID" value="ACRNAN_scaffold1665.g11343.t1"/>
    <property type="gene ID" value="ACRNAN_scaffold1665.g11343"/>
</dbReference>
<dbReference type="AlphaFoldDB" id="A0A914CZ74"/>
<accession>A0A914CZ74</accession>